<feature type="transmembrane region" description="Helical" evidence="1">
    <location>
        <begin position="12"/>
        <end position="29"/>
    </location>
</feature>
<evidence type="ECO:0000313" key="2">
    <source>
        <dbReference type="EMBL" id="KKQ97721.1"/>
    </source>
</evidence>
<proteinExistence type="predicted"/>
<evidence type="ECO:0000256" key="1">
    <source>
        <dbReference type="SAM" id="Phobius"/>
    </source>
</evidence>
<gene>
    <name evidence="2" type="ORF">UT24_C0044G0001</name>
</gene>
<dbReference type="EMBL" id="LBWB01000044">
    <property type="protein sequence ID" value="KKQ97721.1"/>
    <property type="molecule type" value="Genomic_DNA"/>
</dbReference>
<keyword evidence="1" id="KW-0812">Transmembrane</keyword>
<dbReference type="AlphaFoldDB" id="A0A0G0Q7S9"/>
<feature type="transmembrane region" description="Helical" evidence="1">
    <location>
        <begin position="149"/>
        <end position="170"/>
    </location>
</feature>
<organism evidence="2 3">
    <name type="scientific">Candidatus Woesebacteria bacterium GW2011_GWB1_39_12</name>
    <dbReference type="NCBI Taxonomy" id="1618574"/>
    <lineage>
        <taxon>Bacteria</taxon>
        <taxon>Candidatus Woeseibacteriota</taxon>
    </lineage>
</organism>
<sequence length="173" mass="19930">MAAGGRSARLASWLVFFGSWGFLFFSTYSPEPTNTYRFPVADVNGNVNGDPYETGRLFTRWQTQGAMENSLENFIAIPWGASLVYYEDAEDYRVTLLYIGELGPDYPLMYTQEIVTIPLKNYVGYSLHEWSLQGDYLVLYSSKLWYTDWLRLIISVGLSALVKMIVSFLFKWM</sequence>
<reference evidence="2 3" key="1">
    <citation type="journal article" date="2015" name="Nature">
        <title>rRNA introns, odd ribosomes, and small enigmatic genomes across a large radiation of phyla.</title>
        <authorList>
            <person name="Brown C.T."/>
            <person name="Hug L.A."/>
            <person name="Thomas B.C."/>
            <person name="Sharon I."/>
            <person name="Castelle C.J."/>
            <person name="Singh A."/>
            <person name="Wilkins M.J."/>
            <person name="Williams K.H."/>
            <person name="Banfield J.F."/>
        </authorList>
    </citation>
    <scope>NUCLEOTIDE SEQUENCE [LARGE SCALE GENOMIC DNA]</scope>
</reference>
<accession>A0A0G0Q7S9</accession>
<keyword evidence="1" id="KW-0472">Membrane</keyword>
<dbReference type="Proteomes" id="UP000033881">
    <property type="component" value="Unassembled WGS sequence"/>
</dbReference>
<name>A0A0G0Q7S9_9BACT</name>
<evidence type="ECO:0000313" key="3">
    <source>
        <dbReference type="Proteomes" id="UP000033881"/>
    </source>
</evidence>
<protein>
    <submittedName>
        <fullName evidence="2">Uncharacterized protein</fullName>
    </submittedName>
</protein>
<keyword evidence="1" id="KW-1133">Transmembrane helix</keyword>
<comment type="caution">
    <text evidence="2">The sequence shown here is derived from an EMBL/GenBank/DDBJ whole genome shotgun (WGS) entry which is preliminary data.</text>
</comment>